<feature type="region of interest" description="Disordered" evidence="1">
    <location>
        <begin position="1"/>
        <end position="47"/>
    </location>
</feature>
<sequence length="70" mass="7822">MPQLRSGVRRRRAAAPVTTNKQSEPPPPKKNVAARGRPRTRLAAKKKSEPLIELLEPDTYVEPPKENVVV</sequence>
<evidence type="ECO:0000313" key="3">
    <source>
        <dbReference type="Proteomes" id="UP000265520"/>
    </source>
</evidence>
<dbReference type="EMBL" id="LXQA010416012">
    <property type="protein sequence ID" value="MCI50405.1"/>
    <property type="molecule type" value="Genomic_DNA"/>
</dbReference>
<comment type="caution">
    <text evidence="2">The sequence shown here is derived from an EMBL/GenBank/DDBJ whole genome shotgun (WGS) entry which is preliminary data.</text>
</comment>
<dbReference type="Proteomes" id="UP000265520">
    <property type="component" value="Unassembled WGS sequence"/>
</dbReference>
<proteinExistence type="predicted"/>
<dbReference type="AlphaFoldDB" id="A0A392SQT7"/>
<feature type="compositionally biased region" description="Basic residues" evidence="1">
    <location>
        <begin position="36"/>
        <end position="45"/>
    </location>
</feature>
<protein>
    <submittedName>
        <fullName evidence="2">Uncharacterized protein</fullName>
    </submittedName>
</protein>
<feature type="non-terminal residue" evidence="2">
    <location>
        <position position="70"/>
    </location>
</feature>
<accession>A0A392SQT7</accession>
<keyword evidence="3" id="KW-1185">Reference proteome</keyword>
<reference evidence="2 3" key="1">
    <citation type="journal article" date="2018" name="Front. Plant Sci.">
        <title>Red Clover (Trifolium pratense) and Zigzag Clover (T. medium) - A Picture of Genomic Similarities and Differences.</title>
        <authorList>
            <person name="Dluhosova J."/>
            <person name="Istvanek J."/>
            <person name="Nedelnik J."/>
            <person name="Repkova J."/>
        </authorList>
    </citation>
    <scope>NUCLEOTIDE SEQUENCE [LARGE SCALE GENOMIC DNA]</scope>
    <source>
        <strain evidence="3">cv. 10/8</strain>
        <tissue evidence="2">Leaf</tissue>
    </source>
</reference>
<name>A0A392SQT7_9FABA</name>
<evidence type="ECO:0000256" key="1">
    <source>
        <dbReference type="SAM" id="MobiDB-lite"/>
    </source>
</evidence>
<evidence type="ECO:0000313" key="2">
    <source>
        <dbReference type="EMBL" id="MCI50405.1"/>
    </source>
</evidence>
<organism evidence="2 3">
    <name type="scientific">Trifolium medium</name>
    <dbReference type="NCBI Taxonomy" id="97028"/>
    <lineage>
        <taxon>Eukaryota</taxon>
        <taxon>Viridiplantae</taxon>
        <taxon>Streptophyta</taxon>
        <taxon>Embryophyta</taxon>
        <taxon>Tracheophyta</taxon>
        <taxon>Spermatophyta</taxon>
        <taxon>Magnoliopsida</taxon>
        <taxon>eudicotyledons</taxon>
        <taxon>Gunneridae</taxon>
        <taxon>Pentapetalae</taxon>
        <taxon>rosids</taxon>
        <taxon>fabids</taxon>
        <taxon>Fabales</taxon>
        <taxon>Fabaceae</taxon>
        <taxon>Papilionoideae</taxon>
        <taxon>50 kb inversion clade</taxon>
        <taxon>NPAAA clade</taxon>
        <taxon>Hologalegina</taxon>
        <taxon>IRL clade</taxon>
        <taxon>Trifolieae</taxon>
        <taxon>Trifolium</taxon>
    </lineage>
</organism>